<comment type="similarity">
    <text evidence="1">Belongs to the protein kinase superfamily. TKL Ser/Thr protein kinase family.</text>
</comment>
<dbReference type="FunFam" id="1.10.510.10:FF:000763">
    <property type="entry name" value="Os01g0748600 protein"/>
    <property type="match status" value="1"/>
</dbReference>
<dbReference type="Pfam" id="PF07714">
    <property type="entry name" value="PK_Tyr_Ser-Thr"/>
    <property type="match status" value="1"/>
</dbReference>
<dbReference type="PIRSF" id="PIRSF000654">
    <property type="entry name" value="Integrin-linked_kinase"/>
    <property type="match status" value="1"/>
</dbReference>
<reference evidence="9" key="1">
    <citation type="submission" date="2019-12" db="EMBL/GenBank/DDBJ databases">
        <authorList>
            <person name="Scholes J."/>
        </authorList>
    </citation>
    <scope>NUCLEOTIDE SEQUENCE</scope>
</reference>
<dbReference type="PRINTS" id="PR00109">
    <property type="entry name" value="TYRKINASE"/>
</dbReference>
<dbReference type="InterPro" id="IPR051681">
    <property type="entry name" value="Ser/Thr_Kinases-Pseudokinases"/>
</dbReference>
<dbReference type="PROSITE" id="PS50297">
    <property type="entry name" value="ANK_REP_REGION"/>
    <property type="match status" value="1"/>
</dbReference>
<dbReference type="EMBL" id="CACSLK010027752">
    <property type="protein sequence ID" value="CAA0827541.1"/>
    <property type="molecule type" value="Genomic_DNA"/>
</dbReference>
<sequence>MEYEKPLSSTLWKQSSMAPHKEYEDLDDLDGEHEEDDVIDIDPGLKLMYLVNAGDSDGIKELLASGGDVNFRDIDHRTALHVAACQGYDDVVQLLLDHGAEVDSRDRWGSTPLADALHYKNRGVIKLLEKYGAKHLMAPMHVQNARQVPEYEIDPEELDFTNSVEISKGTYRVALWRGTQVAVKIFWEGIADEDKVNSFRDELSLLQKIRHPNVVQFLGAVTQSSPMMIVTEYLPKGDLREYLKTKGALKPATALRFAMDIARGMNYLHENKPEAIIHRNLEPSNILRDDSGHLKVADFGVSKLLKVANRVKEEKPLTCHDTSCRYVAPEVFRNEEYDTKVDVFSFALILQEMIEGCPPFYSKHDQDVPKLFAANERPPFRASTKFYAHGLKQLIEECWSENPADRPTFKKIIPRLKAIYNRFGHRRRWKVMKPLHCFQNTDWSKDSSSIGSGTHSSHPLGRN</sequence>
<feature type="repeat" description="ANK" evidence="6">
    <location>
        <begin position="75"/>
        <end position="107"/>
    </location>
</feature>
<dbReference type="SMART" id="SM00248">
    <property type="entry name" value="ANK"/>
    <property type="match status" value="3"/>
</dbReference>
<dbReference type="Gene3D" id="1.25.40.20">
    <property type="entry name" value="Ankyrin repeat-containing domain"/>
    <property type="match status" value="1"/>
</dbReference>
<dbReference type="OrthoDB" id="4062651at2759"/>
<protein>
    <submittedName>
        <fullName evidence="9">Integrin-linked protein kinase family</fullName>
    </submittedName>
</protein>
<dbReference type="PROSITE" id="PS50088">
    <property type="entry name" value="ANK_REPEAT"/>
    <property type="match status" value="1"/>
</dbReference>
<dbReference type="AlphaFoldDB" id="A0A9N7RE26"/>
<dbReference type="Pfam" id="PF12796">
    <property type="entry name" value="Ank_2"/>
    <property type="match status" value="1"/>
</dbReference>
<evidence type="ECO:0000256" key="1">
    <source>
        <dbReference type="ARBA" id="ARBA00005843"/>
    </source>
</evidence>
<dbReference type="Proteomes" id="UP001153555">
    <property type="component" value="Unassembled WGS sequence"/>
</dbReference>
<dbReference type="InterPro" id="IPR000719">
    <property type="entry name" value="Prot_kinase_dom"/>
</dbReference>
<evidence type="ECO:0000313" key="10">
    <source>
        <dbReference type="Proteomes" id="UP001153555"/>
    </source>
</evidence>
<keyword evidence="2" id="KW-0808">Transferase</keyword>
<evidence type="ECO:0000256" key="5">
    <source>
        <dbReference type="ARBA" id="ARBA00022840"/>
    </source>
</evidence>
<proteinExistence type="inferred from homology"/>
<dbReference type="Gene3D" id="1.10.510.10">
    <property type="entry name" value="Transferase(Phosphotransferase) domain 1"/>
    <property type="match status" value="1"/>
</dbReference>
<dbReference type="SUPFAM" id="SSF56112">
    <property type="entry name" value="Protein kinase-like (PK-like)"/>
    <property type="match status" value="1"/>
</dbReference>
<keyword evidence="4 9" id="KW-0418">Kinase</keyword>
<evidence type="ECO:0000256" key="3">
    <source>
        <dbReference type="ARBA" id="ARBA00022741"/>
    </source>
</evidence>
<gene>
    <name evidence="9" type="ORF">SHERM_23236</name>
</gene>
<keyword evidence="5" id="KW-0067">ATP-binding</keyword>
<keyword evidence="6" id="KW-0040">ANK repeat</keyword>
<dbReference type="CDD" id="cd13999">
    <property type="entry name" value="STKc_MAP3K-like"/>
    <property type="match status" value="1"/>
</dbReference>
<evidence type="ECO:0000259" key="8">
    <source>
        <dbReference type="PROSITE" id="PS50011"/>
    </source>
</evidence>
<dbReference type="FunFam" id="1.25.40.20:FF:000439">
    <property type="entry name" value="Integrin-linked protein kinase family"/>
    <property type="match status" value="1"/>
</dbReference>
<dbReference type="SUPFAM" id="SSF48403">
    <property type="entry name" value="Ankyrin repeat"/>
    <property type="match status" value="1"/>
</dbReference>
<dbReference type="PROSITE" id="PS50011">
    <property type="entry name" value="PROTEIN_KINASE_DOM"/>
    <property type="match status" value="1"/>
</dbReference>
<name>A0A9N7RE26_STRHE</name>
<feature type="domain" description="Protein kinase" evidence="8">
    <location>
        <begin position="125"/>
        <end position="423"/>
    </location>
</feature>
<organism evidence="9 10">
    <name type="scientific">Striga hermonthica</name>
    <name type="common">Purple witchweed</name>
    <name type="synonym">Buchnera hermonthica</name>
    <dbReference type="NCBI Taxonomy" id="68872"/>
    <lineage>
        <taxon>Eukaryota</taxon>
        <taxon>Viridiplantae</taxon>
        <taxon>Streptophyta</taxon>
        <taxon>Embryophyta</taxon>
        <taxon>Tracheophyta</taxon>
        <taxon>Spermatophyta</taxon>
        <taxon>Magnoliopsida</taxon>
        <taxon>eudicotyledons</taxon>
        <taxon>Gunneridae</taxon>
        <taxon>Pentapetalae</taxon>
        <taxon>asterids</taxon>
        <taxon>lamiids</taxon>
        <taxon>Lamiales</taxon>
        <taxon>Orobanchaceae</taxon>
        <taxon>Buchnereae</taxon>
        <taxon>Striga</taxon>
    </lineage>
</organism>
<dbReference type="GO" id="GO:0007229">
    <property type="term" value="P:integrin-mediated signaling pathway"/>
    <property type="evidence" value="ECO:0007669"/>
    <property type="project" value="UniProtKB-KW"/>
</dbReference>
<dbReference type="InterPro" id="IPR011009">
    <property type="entry name" value="Kinase-like_dom_sf"/>
</dbReference>
<dbReference type="GO" id="GO:0004674">
    <property type="term" value="F:protein serine/threonine kinase activity"/>
    <property type="evidence" value="ECO:0007669"/>
    <property type="project" value="TreeGrafter"/>
</dbReference>
<evidence type="ECO:0000256" key="6">
    <source>
        <dbReference type="PROSITE-ProRule" id="PRU00023"/>
    </source>
</evidence>
<accession>A0A9N7RE26</accession>
<comment type="caution">
    <text evidence="9">The sequence shown here is derived from an EMBL/GenBank/DDBJ whole genome shotgun (WGS) entry which is preliminary data.</text>
</comment>
<dbReference type="PANTHER" id="PTHR44329:SF140">
    <property type="entry name" value="INACTIVE PROTEIN TYROSINE KINASE PTKL"/>
    <property type="match status" value="1"/>
</dbReference>
<keyword evidence="3" id="KW-0547">Nucleotide-binding</keyword>
<keyword evidence="9" id="KW-0401">Integrin</keyword>
<dbReference type="InterPro" id="IPR036770">
    <property type="entry name" value="Ankyrin_rpt-contain_sf"/>
</dbReference>
<dbReference type="InterPro" id="IPR001245">
    <property type="entry name" value="Ser-Thr/Tyr_kinase_cat_dom"/>
</dbReference>
<feature type="region of interest" description="Disordered" evidence="7">
    <location>
        <begin position="443"/>
        <end position="463"/>
    </location>
</feature>
<evidence type="ECO:0000313" key="9">
    <source>
        <dbReference type="EMBL" id="CAA0827541.1"/>
    </source>
</evidence>
<dbReference type="GO" id="GO:0005524">
    <property type="term" value="F:ATP binding"/>
    <property type="evidence" value="ECO:0007669"/>
    <property type="project" value="UniProtKB-KW"/>
</dbReference>
<evidence type="ECO:0000256" key="4">
    <source>
        <dbReference type="ARBA" id="ARBA00022777"/>
    </source>
</evidence>
<evidence type="ECO:0000256" key="7">
    <source>
        <dbReference type="SAM" id="MobiDB-lite"/>
    </source>
</evidence>
<dbReference type="InterPro" id="IPR002110">
    <property type="entry name" value="Ankyrin_rpt"/>
</dbReference>
<evidence type="ECO:0000256" key="2">
    <source>
        <dbReference type="ARBA" id="ARBA00022679"/>
    </source>
</evidence>
<dbReference type="FunFam" id="3.30.200.20:FF:000180">
    <property type="entry name" value="serine/threonine-protein kinase STY46-like"/>
    <property type="match status" value="1"/>
</dbReference>
<keyword evidence="10" id="KW-1185">Reference proteome</keyword>
<feature type="compositionally biased region" description="Low complexity" evidence="7">
    <location>
        <begin position="446"/>
        <end position="463"/>
    </location>
</feature>
<dbReference type="PANTHER" id="PTHR44329">
    <property type="entry name" value="SERINE/THREONINE-PROTEIN KINASE TNNI3K-RELATED"/>
    <property type="match status" value="1"/>
</dbReference>